<dbReference type="GO" id="GO:0005874">
    <property type="term" value="C:microtubule"/>
    <property type="evidence" value="ECO:0007669"/>
    <property type="project" value="UniProtKB-KW"/>
</dbReference>
<proteinExistence type="inferred from homology"/>
<keyword evidence="14" id="KW-1185">Reference proteome</keyword>
<keyword evidence="5" id="KW-0493">Microtubule</keyword>
<dbReference type="InterPro" id="IPR036691">
    <property type="entry name" value="Endo/exonu/phosph_ase_sf"/>
</dbReference>
<feature type="transmembrane region" description="Helical" evidence="10">
    <location>
        <begin position="557"/>
        <end position="576"/>
    </location>
</feature>
<reference evidence="13 14" key="1">
    <citation type="journal article" date="2013" name="Nat. Genet.">
        <title>The genome of the hydatid tapeworm Echinococcus granulosus.</title>
        <authorList>
            <person name="Zheng H."/>
            <person name="Zhang W."/>
            <person name="Zhang L."/>
            <person name="Zhang Z."/>
            <person name="Li J."/>
            <person name="Lu G."/>
            <person name="Zhu Y."/>
            <person name="Wang Y."/>
            <person name="Huang Y."/>
            <person name="Liu J."/>
            <person name="Kang H."/>
            <person name="Chen J."/>
            <person name="Wang L."/>
            <person name="Chen A."/>
            <person name="Yu S."/>
            <person name="Gao Z."/>
            <person name="Jin L."/>
            <person name="Gu W."/>
            <person name="Wang Z."/>
            <person name="Zhao L."/>
            <person name="Shi B."/>
            <person name="Wen H."/>
            <person name="Lin R."/>
            <person name="Jones M.K."/>
            <person name="Brejova B."/>
            <person name="Vinar T."/>
            <person name="Zhao G."/>
            <person name="McManus D.P."/>
            <person name="Chen Z."/>
            <person name="Zhou Y."/>
            <person name="Wang S."/>
        </authorList>
    </citation>
    <scope>NUCLEOTIDE SEQUENCE [LARGE SCALE GENOMIC DNA]</scope>
</reference>
<dbReference type="AlphaFoldDB" id="W6UMU1"/>
<dbReference type="STRING" id="6210.W6UMU1"/>
<keyword evidence="10" id="KW-0472">Membrane</keyword>
<dbReference type="RefSeq" id="XP_024354081.1">
    <property type="nucleotide sequence ID" value="XM_024491575.1"/>
</dbReference>
<comment type="subcellular location">
    <subcellularLocation>
        <location evidence="2">Cytoplasm</location>
        <location evidence="2">Cytoskeleton</location>
        <location evidence="2">Microtubule organizing center</location>
        <location evidence="2">Centrosome</location>
    </subcellularLocation>
    <subcellularLocation>
        <location evidence="1">Cytoplasm</location>
        <location evidence="1">Cytoskeleton</location>
        <location evidence="1">Spindle</location>
    </subcellularLocation>
</comment>
<dbReference type="EMBL" id="APAU02000010">
    <property type="protein sequence ID" value="EUB62885.1"/>
    <property type="molecule type" value="Genomic_DNA"/>
</dbReference>
<protein>
    <submittedName>
        <fullName evidence="13">Nuclear distribution protein nudE</fullName>
    </submittedName>
</protein>
<evidence type="ECO:0000256" key="9">
    <source>
        <dbReference type="SAM" id="MobiDB-lite"/>
    </source>
</evidence>
<dbReference type="GO" id="GO:0005819">
    <property type="term" value="C:spindle"/>
    <property type="evidence" value="ECO:0007669"/>
    <property type="project" value="UniProtKB-SubCell"/>
</dbReference>
<evidence type="ECO:0000256" key="7">
    <source>
        <dbReference type="ARBA" id="ARBA00023212"/>
    </source>
</evidence>
<evidence type="ECO:0000256" key="3">
    <source>
        <dbReference type="ARBA" id="ARBA00007429"/>
    </source>
</evidence>
<evidence type="ECO:0000259" key="12">
    <source>
        <dbReference type="Pfam" id="PF04880"/>
    </source>
</evidence>
<keyword evidence="6 8" id="KW-0175">Coiled coil</keyword>
<evidence type="ECO:0000313" key="14">
    <source>
        <dbReference type="Proteomes" id="UP000019149"/>
    </source>
</evidence>
<evidence type="ECO:0000256" key="4">
    <source>
        <dbReference type="ARBA" id="ARBA00022490"/>
    </source>
</evidence>
<dbReference type="Gene3D" id="6.10.250.1080">
    <property type="match status" value="1"/>
</dbReference>
<dbReference type="Gene3D" id="3.60.10.10">
    <property type="entry name" value="Endonuclease/exonuclease/phosphatase"/>
    <property type="match status" value="1"/>
</dbReference>
<feature type="domain" description="NUDE" evidence="12">
    <location>
        <begin position="809"/>
        <end position="905"/>
    </location>
</feature>
<dbReference type="GO" id="GO:0016477">
    <property type="term" value="P:cell migration"/>
    <property type="evidence" value="ECO:0007669"/>
    <property type="project" value="TreeGrafter"/>
</dbReference>
<evidence type="ECO:0000256" key="10">
    <source>
        <dbReference type="SAM" id="Phobius"/>
    </source>
</evidence>
<evidence type="ECO:0000256" key="1">
    <source>
        <dbReference type="ARBA" id="ARBA00004186"/>
    </source>
</evidence>
<dbReference type="GO" id="GO:0008017">
    <property type="term" value="F:microtubule binding"/>
    <property type="evidence" value="ECO:0007669"/>
    <property type="project" value="InterPro"/>
</dbReference>
<dbReference type="Pfam" id="PF04880">
    <property type="entry name" value="NUDE_C"/>
    <property type="match status" value="1"/>
</dbReference>
<dbReference type="Pfam" id="PF03372">
    <property type="entry name" value="Exo_endo_phos"/>
    <property type="match status" value="1"/>
</dbReference>
<dbReference type="GO" id="GO:0005813">
    <property type="term" value="C:centrosome"/>
    <property type="evidence" value="ECO:0007669"/>
    <property type="project" value="UniProtKB-SubCell"/>
</dbReference>
<dbReference type="InterPro" id="IPR033494">
    <property type="entry name" value="NUDE"/>
</dbReference>
<dbReference type="GO" id="GO:0007059">
    <property type="term" value="P:chromosome segregation"/>
    <property type="evidence" value="ECO:0007669"/>
    <property type="project" value="TreeGrafter"/>
</dbReference>
<dbReference type="PANTHER" id="PTHR10921">
    <property type="entry name" value="NUCLEAR DISTRIBUTION PROTEIN NUDE HOMOLOG 1"/>
    <property type="match status" value="1"/>
</dbReference>
<dbReference type="GO" id="GO:0003824">
    <property type="term" value="F:catalytic activity"/>
    <property type="evidence" value="ECO:0007669"/>
    <property type="project" value="InterPro"/>
</dbReference>
<dbReference type="GO" id="GO:0047496">
    <property type="term" value="P:vesicle transport along microtubule"/>
    <property type="evidence" value="ECO:0007669"/>
    <property type="project" value="TreeGrafter"/>
</dbReference>
<evidence type="ECO:0000259" key="11">
    <source>
        <dbReference type="Pfam" id="PF03372"/>
    </source>
</evidence>
<dbReference type="OrthoDB" id="387657at2759"/>
<name>W6UMU1_ECHGR</name>
<feature type="domain" description="Endonuclease/exonuclease/phosphatase" evidence="11">
    <location>
        <begin position="159"/>
        <end position="410"/>
    </location>
</feature>
<dbReference type="CTD" id="36338041"/>
<dbReference type="SUPFAM" id="SSF56219">
    <property type="entry name" value="DNase I-like"/>
    <property type="match status" value="1"/>
</dbReference>
<dbReference type="GO" id="GO:0007100">
    <property type="term" value="P:mitotic centrosome separation"/>
    <property type="evidence" value="ECO:0007669"/>
    <property type="project" value="TreeGrafter"/>
</dbReference>
<dbReference type="GO" id="GO:0000776">
    <property type="term" value="C:kinetochore"/>
    <property type="evidence" value="ECO:0007669"/>
    <property type="project" value="TreeGrafter"/>
</dbReference>
<evidence type="ECO:0000256" key="6">
    <source>
        <dbReference type="ARBA" id="ARBA00023054"/>
    </source>
</evidence>
<dbReference type="GO" id="GO:0007020">
    <property type="term" value="P:microtubule nucleation"/>
    <property type="evidence" value="ECO:0007669"/>
    <property type="project" value="TreeGrafter"/>
</dbReference>
<evidence type="ECO:0000256" key="8">
    <source>
        <dbReference type="SAM" id="Coils"/>
    </source>
</evidence>
<evidence type="ECO:0000313" key="13">
    <source>
        <dbReference type="EMBL" id="EUB62885.1"/>
    </source>
</evidence>
<feature type="transmembrane region" description="Helical" evidence="10">
    <location>
        <begin position="582"/>
        <end position="607"/>
    </location>
</feature>
<keyword evidence="10" id="KW-1133">Transmembrane helix</keyword>
<evidence type="ECO:0000256" key="5">
    <source>
        <dbReference type="ARBA" id="ARBA00022701"/>
    </source>
</evidence>
<organism evidence="13 14">
    <name type="scientific">Echinococcus granulosus</name>
    <name type="common">Hydatid tapeworm</name>
    <dbReference type="NCBI Taxonomy" id="6210"/>
    <lineage>
        <taxon>Eukaryota</taxon>
        <taxon>Metazoa</taxon>
        <taxon>Spiralia</taxon>
        <taxon>Lophotrochozoa</taxon>
        <taxon>Platyhelminthes</taxon>
        <taxon>Cestoda</taxon>
        <taxon>Eucestoda</taxon>
        <taxon>Cyclophyllidea</taxon>
        <taxon>Taeniidae</taxon>
        <taxon>Echinococcus</taxon>
        <taxon>Echinococcus granulosus group</taxon>
    </lineage>
</organism>
<dbReference type="GO" id="GO:0005871">
    <property type="term" value="C:kinesin complex"/>
    <property type="evidence" value="ECO:0007669"/>
    <property type="project" value="TreeGrafter"/>
</dbReference>
<feature type="coiled-coil region" evidence="8">
    <location>
        <begin position="697"/>
        <end position="861"/>
    </location>
</feature>
<dbReference type="GO" id="GO:0051642">
    <property type="term" value="P:centrosome localization"/>
    <property type="evidence" value="ECO:0007669"/>
    <property type="project" value="TreeGrafter"/>
</dbReference>
<dbReference type="KEGG" id="egl:EGR_02326"/>
<keyword evidence="7" id="KW-0206">Cytoskeleton</keyword>
<gene>
    <name evidence="13" type="ORF">EGR_02326</name>
</gene>
<dbReference type="InterPro" id="IPR006964">
    <property type="entry name" value="NUDE_dom"/>
</dbReference>
<dbReference type="GeneID" id="36338041"/>
<dbReference type="PANTHER" id="PTHR10921:SF1">
    <property type="entry name" value="NUCLEAR DISTRIBUTION PROTEIN NUDE HOMOLOG"/>
    <property type="match status" value="1"/>
</dbReference>
<dbReference type="GO" id="GO:0000132">
    <property type="term" value="P:establishment of mitotic spindle orientation"/>
    <property type="evidence" value="ECO:0007669"/>
    <property type="project" value="TreeGrafter"/>
</dbReference>
<comment type="caution">
    <text evidence="13">The sequence shown here is derived from an EMBL/GenBank/DDBJ whole genome shotgun (WGS) entry which is preliminary data.</text>
</comment>
<accession>W6UMU1</accession>
<dbReference type="Proteomes" id="UP000019149">
    <property type="component" value="Unassembled WGS sequence"/>
</dbReference>
<keyword evidence="10" id="KW-0812">Transmembrane</keyword>
<feature type="region of interest" description="Disordered" evidence="9">
    <location>
        <begin position="872"/>
        <end position="899"/>
    </location>
</feature>
<keyword evidence="4" id="KW-0963">Cytoplasm</keyword>
<sequence>MGWHWSDLEIMPPGRITLPVLAAATTRLLYYWNSSSASVKPSVDHDPILFKHRFCDCFGFVHDADYTFGWMDAGAYASGYLKRANYFNLKVKLSGRHDCRFTTSPVILENFLSSVSFFCLLSSELDSRVIRITLIINSAAKASVDNHATPGLTERIKILTLNCWGIFIKGMTVQKDVRVDAICELLRKSDCDIIFLQEVWLQSDFEKIRASLGSIYPHCVKFHAHLFGSGLCIFCRWPLVSFMALPFSINGYPHYIHQADWVAGKAMGYASTITPSGFRLNLYNAHTHARHYLNHDDDPVEGHRLVQAIEMMEFIRASAASSDAIFIGGDLNLEPYTTALRLLKRSLHLKDAWLDQTARRPVVSVEEMELEGATCERGDCPYAHKKWTASTGNGLRLDYIFYRPGVINDGLSTHATLQHIHLLHSQKYFDILCRFPRQRYKLVLSDTSTNAEQHGYIHPYFQWHMIGFGRGISSEREAVTVECERCQVDMTEVPHKPGVFYSDHAVVTAEFLLTMHEESIAEEVPPINSHEALETILMEADGIIKTQMKMENKRRTTHLVIAALLIVAFLTLGTGVPVCHPAYKFFASALLMLAGAIVFCLIWGNVIGRPCLMSSLRNAKAIVWNHLNEFIQAPANAFRRMQPLSFLKRNESGYDEPESKLAVVCNAPGLRRRKACQHGVEMASGDTNDVNYWRGKAEEYKRLWEEEKEEFREFQQNSKELETELETQLELVEKNNAELQAKVERLSIQVETSNDKHDILVGKLNRQVTNLQEEVNTLKAEVFQQKQYIRQLEQVNDDLERSNRNALASVEDTEDRLNQVLEKNALLEVELYEKDELNVRVQRLKDEVRDLNQELNHRSRVQVSPEKAIPPQVTVEQTTRDTSEACMQTEGGRTPSLATTLRPLTPSTRIAALNLVGDLLQKIAVTIRGEFCKCLPLLRRSTDQDPETQRSDASNLSGQRRCLVGEYLDLPSPLLNVIPCPHVYVAPNRCQGWIVLFQPSHLQPHILAPILRSKLVIIHTHEAF</sequence>
<comment type="similarity">
    <text evidence="3">Belongs to the nudE family.</text>
</comment>
<dbReference type="InterPro" id="IPR005135">
    <property type="entry name" value="Endo/exonuclease/phosphatase"/>
</dbReference>
<evidence type="ECO:0000256" key="2">
    <source>
        <dbReference type="ARBA" id="ARBA00004300"/>
    </source>
</evidence>